<keyword evidence="5" id="KW-0067">ATP-binding</keyword>
<evidence type="ECO:0000256" key="5">
    <source>
        <dbReference type="ARBA" id="ARBA00022840"/>
    </source>
</evidence>
<dbReference type="GO" id="GO:0016887">
    <property type="term" value="F:ATP hydrolysis activity"/>
    <property type="evidence" value="ECO:0007669"/>
    <property type="project" value="InterPro"/>
</dbReference>
<keyword evidence="6 8" id="KW-1133">Transmembrane helix</keyword>
<dbReference type="InterPro" id="IPR011527">
    <property type="entry name" value="ABC1_TM_dom"/>
</dbReference>
<feature type="transmembrane region" description="Helical" evidence="8">
    <location>
        <begin position="6"/>
        <end position="24"/>
    </location>
</feature>
<dbReference type="PANTHER" id="PTHR43394:SF1">
    <property type="entry name" value="ATP-BINDING CASSETTE SUB-FAMILY B MEMBER 10, MITOCHONDRIAL"/>
    <property type="match status" value="1"/>
</dbReference>
<dbReference type="GO" id="GO:0005743">
    <property type="term" value="C:mitochondrial inner membrane"/>
    <property type="evidence" value="ECO:0007669"/>
    <property type="project" value="TreeGrafter"/>
</dbReference>
<evidence type="ECO:0000259" key="10">
    <source>
        <dbReference type="PROSITE" id="PS50929"/>
    </source>
</evidence>
<keyword evidence="12" id="KW-1185">Reference proteome</keyword>
<evidence type="ECO:0000313" key="11">
    <source>
        <dbReference type="EMBL" id="KAA0184131.1"/>
    </source>
</evidence>
<feature type="transmembrane region" description="Helical" evidence="8">
    <location>
        <begin position="458"/>
        <end position="475"/>
    </location>
</feature>
<proteinExistence type="inferred from homology"/>
<dbReference type="Gene3D" id="3.40.50.300">
    <property type="entry name" value="P-loop containing nucleotide triphosphate hydrolases"/>
    <property type="match status" value="1"/>
</dbReference>
<feature type="transmembrane region" description="Helical" evidence="8">
    <location>
        <begin position="351"/>
        <end position="379"/>
    </location>
</feature>
<evidence type="ECO:0000259" key="9">
    <source>
        <dbReference type="PROSITE" id="PS50893"/>
    </source>
</evidence>
<name>A0A8E0RKA2_9TREM</name>
<dbReference type="AlphaFoldDB" id="A0A8E0RKA2"/>
<dbReference type="PROSITE" id="PS50893">
    <property type="entry name" value="ABC_TRANSPORTER_2"/>
    <property type="match status" value="1"/>
</dbReference>
<evidence type="ECO:0000256" key="4">
    <source>
        <dbReference type="ARBA" id="ARBA00022741"/>
    </source>
</evidence>
<dbReference type="PANTHER" id="PTHR43394">
    <property type="entry name" value="ATP-DEPENDENT PERMEASE MDL1, MITOCHONDRIAL"/>
    <property type="match status" value="1"/>
</dbReference>
<dbReference type="InterPro" id="IPR003439">
    <property type="entry name" value="ABC_transporter-like_ATP-bd"/>
</dbReference>
<dbReference type="GO" id="GO:0005524">
    <property type="term" value="F:ATP binding"/>
    <property type="evidence" value="ECO:0007669"/>
    <property type="project" value="UniProtKB-KW"/>
</dbReference>
<comment type="similarity">
    <text evidence="2">Belongs to the ABC transporter superfamily. ABCB family. Multidrug resistance exporter (TC 3.A.1.201) subfamily.</text>
</comment>
<accession>A0A8E0RKA2</accession>
<dbReference type="Proteomes" id="UP000728185">
    <property type="component" value="Unassembled WGS sequence"/>
</dbReference>
<dbReference type="InterPro" id="IPR003593">
    <property type="entry name" value="AAA+_ATPase"/>
</dbReference>
<evidence type="ECO:0000256" key="1">
    <source>
        <dbReference type="ARBA" id="ARBA00004141"/>
    </source>
</evidence>
<dbReference type="PROSITE" id="PS50929">
    <property type="entry name" value="ABC_TM1F"/>
    <property type="match status" value="1"/>
</dbReference>
<keyword evidence="3 8" id="KW-0812">Transmembrane</keyword>
<feature type="domain" description="ABC transporter" evidence="9">
    <location>
        <begin position="55"/>
        <end position="291"/>
    </location>
</feature>
<evidence type="ECO:0000256" key="2">
    <source>
        <dbReference type="ARBA" id="ARBA00007577"/>
    </source>
</evidence>
<comment type="caution">
    <text evidence="11">The sequence shown here is derived from an EMBL/GenBank/DDBJ whole genome shotgun (WGS) entry which is preliminary data.</text>
</comment>
<comment type="subcellular location">
    <subcellularLocation>
        <location evidence="1">Membrane</location>
        <topology evidence="1">Multi-pass membrane protein</topology>
    </subcellularLocation>
</comment>
<evidence type="ECO:0000256" key="8">
    <source>
        <dbReference type="SAM" id="Phobius"/>
    </source>
</evidence>
<dbReference type="Gene3D" id="1.20.1560.10">
    <property type="entry name" value="ABC transporter type 1, transmembrane domain"/>
    <property type="match status" value="2"/>
</dbReference>
<feature type="domain" description="ABC transmembrane type-1" evidence="10">
    <location>
        <begin position="311"/>
        <end position="527"/>
    </location>
</feature>
<reference evidence="11" key="1">
    <citation type="submission" date="2019-05" db="EMBL/GenBank/DDBJ databases">
        <title>Annotation for the trematode Fasciolopsis buski.</title>
        <authorList>
            <person name="Choi Y.-J."/>
        </authorList>
    </citation>
    <scope>NUCLEOTIDE SEQUENCE</scope>
    <source>
        <strain evidence="11">HT</strain>
        <tissue evidence="11">Whole worm</tissue>
    </source>
</reference>
<evidence type="ECO:0000256" key="7">
    <source>
        <dbReference type="ARBA" id="ARBA00023136"/>
    </source>
</evidence>
<dbReference type="GO" id="GO:0090374">
    <property type="term" value="P:oligopeptide export from mitochondrion"/>
    <property type="evidence" value="ECO:0007669"/>
    <property type="project" value="TreeGrafter"/>
</dbReference>
<feature type="transmembrane region" description="Helical" evidence="8">
    <location>
        <begin position="307"/>
        <end position="331"/>
    </location>
</feature>
<dbReference type="SUPFAM" id="SSF90123">
    <property type="entry name" value="ABC transporter transmembrane region"/>
    <property type="match status" value="1"/>
</dbReference>
<dbReference type="Pfam" id="PF00664">
    <property type="entry name" value="ABC_membrane"/>
    <property type="match status" value="1"/>
</dbReference>
<dbReference type="SMART" id="SM00382">
    <property type="entry name" value="AAA"/>
    <property type="match status" value="1"/>
</dbReference>
<evidence type="ECO:0000256" key="3">
    <source>
        <dbReference type="ARBA" id="ARBA00022692"/>
    </source>
</evidence>
<dbReference type="OrthoDB" id="6500128at2759"/>
<dbReference type="CDD" id="cd18578">
    <property type="entry name" value="ABC_6TM_Pgp_ABCB1_D2_like"/>
    <property type="match status" value="1"/>
</dbReference>
<dbReference type="InterPro" id="IPR027417">
    <property type="entry name" value="P-loop_NTPase"/>
</dbReference>
<dbReference type="Pfam" id="PF00005">
    <property type="entry name" value="ABC_tran"/>
    <property type="match status" value="1"/>
</dbReference>
<gene>
    <name evidence="11" type="ORF">FBUS_09270</name>
</gene>
<keyword evidence="4" id="KW-0547">Nucleotide-binding</keyword>
<dbReference type="InterPro" id="IPR017871">
    <property type="entry name" value="ABC_transporter-like_CS"/>
</dbReference>
<feature type="transmembrane region" description="Helical" evidence="8">
    <location>
        <begin position="435"/>
        <end position="452"/>
    </location>
</feature>
<keyword evidence="7 8" id="KW-0472">Membrane</keyword>
<dbReference type="CDD" id="cd03249">
    <property type="entry name" value="ABC_MTABC3_MDL1_MDL2"/>
    <property type="match status" value="1"/>
</dbReference>
<sequence>AGFIGFTVYASAALVFWYGVQLLIRNEYDAGTVILKPPIDKCREGIKPESFFQQIQFENVSFAYPTRPNTMVLNKVSLTVKRHQTVAFVGPSGCGKSTIMQLLQRLYDPVEGKITIDGVDLTDLDLKWFRAQIGTVQQEPVLFTGTIAENIRFGALDATESQVIEAAKQANAHDFIVKLPKGYQTRISQNATGLSVGQKQRIAIARALVRNPSILILDEATSALDSQSETLVQAAINRACVGRTVIVVAHRLSTVRSADCIVVLDRGHVIEIGVHADLAQAGGLYATLLSAQPSALLRVMRLNRPEWFWIVLGSFGATITGAIQPIFAILYSEMYAIFTLKNDPDQAHYKINMIAGIMALLGLIRLASSTFQAYFFGVAGQRLTKRLRQTLFDSILRQEVAWFDEPDNQVGHLTARLATDANKVHPICGSAMGQIVESMVLLIFSLVVAFVYNWKLTLIVAVFFPVITFASFINIKQLKFAGDGVGETEAVRVAHEAFSAHRTVAGFALENYFHQQYSHASSQQSRSVSQYILFLPYELLLGLRRFPGSYPSFSRHLIMEFIQKLCL</sequence>
<dbReference type="GO" id="GO:0015421">
    <property type="term" value="F:ABC-type oligopeptide transporter activity"/>
    <property type="evidence" value="ECO:0007669"/>
    <property type="project" value="TreeGrafter"/>
</dbReference>
<dbReference type="PROSITE" id="PS00211">
    <property type="entry name" value="ABC_TRANSPORTER_1"/>
    <property type="match status" value="1"/>
</dbReference>
<dbReference type="SUPFAM" id="SSF52540">
    <property type="entry name" value="P-loop containing nucleoside triphosphate hydrolases"/>
    <property type="match status" value="1"/>
</dbReference>
<organism evidence="11 12">
    <name type="scientific">Fasciolopsis buskii</name>
    <dbReference type="NCBI Taxonomy" id="27845"/>
    <lineage>
        <taxon>Eukaryota</taxon>
        <taxon>Metazoa</taxon>
        <taxon>Spiralia</taxon>
        <taxon>Lophotrochozoa</taxon>
        <taxon>Platyhelminthes</taxon>
        <taxon>Trematoda</taxon>
        <taxon>Digenea</taxon>
        <taxon>Plagiorchiida</taxon>
        <taxon>Echinostomata</taxon>
        <taxon>Echinostomatoidea</taxon>
        <taxon>Fasciolidae</taxon>
        <taxon>Fasciolopsis</taxon>
    </lineage>
</organism>
<evidence type="ECO:0000313" key="12">
    <source>
        <dbReference type="Proteomes" id="UP000728185"/>
    </source>
</evidence>
<protein>
    <submittedName>
        <fullName evidence="11">ABCB8</fullName>
    </submittedName>
</protein>
<dbReference type="FunFam" id="3.40.50.300:FF:000251">
    <property type="entry name" value="ABC transporter B family member 19"/>
    <property type="match status" value="1"/>
</dbReference>
<dbReference type="InterPro" id="IPR036640">
    <property type="entry name" value="ABC1_TM_sf"/>
</dbReference>
<dbReference type="EMBL" id="LUCM01011328">
    <property type="protein sequence ID" value="KAA0184131.1"/>
    <property type="molecule type" value="Genomic_DNA"/>
</dbReference>
<feature type="non-terminal residue" evidence="11">
    <location>
        <position position="1"/>
    </location>
</feature>
<evidence type="ECO:0000256" key="6">
    <source>
        <dbReference type="ARBA" id="ARBA00022989"/>
    </source>
</evidence>
<dbReference type="InterPro" id="IPR039421">
    <property type="entry name" value="Type_1_exporter"/>
</dbReference>